<protein>
    <submittedName>
        <fullName evidence="2">Uncharacterized protein</fullName>
    </submittedName>
</protein>
<evidence type="ECO:0000313" key="3">
    <source>
        <dbReference type="Proteomes" id="UP000287166"/>
    </source>
</evidence>
<comment type="caution">
    <text evidence="2">The sequence shown here is derived from an EMBL/GenBank/DDBJ whole genome shotgun (WGS) entry which is preliminary data.</text>
</comment>
<dbReference type="EMBL" id="BFAD01000017">
    <property type="protein sequence ID" value="GBE89677.1"/>
    <property type="molecule type" value="Genomic_DNA"/>
</dbReference>
<dbReference type="Proteomes" id="UP000287166">
    <property type="component" value="Unassembled WGS sequence"/>
</dbReference>
<gene>
    <name evidence="2" type="ORF">SCP_1700010</name>
</gene>
<keyword evidence="3" id="KW-1185">Reference proteome</keyword>
<feature type="compositionally biased region" description="Basic and acidic residues" evidence="1">
    <location>
        <begin position="19"/>
        <end position="30"/>
    </location>
</feature>
<name>A0A401H5F6_9APHY</name>
<reference evidence="2 3" key="1">
    <citation type="journal article" date="2018" name="Sci. Rep.">
        <title>Genome sequence of the cauliflower mushroom Sparassis crispa (Hanabiratake) and its association with beneficial usage.</title>
        <authorList>
            <person name="Kiyama R."/>
            <person name="Furutani Y."/>
            <person name="Kawaguchi K."/>
            <person name="Nakanishi T."/>
        </authorList>
    </citation>
    <scope>NUCLEOTIDE SEQUENCE [LARGE SCALE GENOMIC DNA]</scope>
</reference>
<dbReference type="AlphaFoldDB" id="A0A401H5F6"/>
<organism evidence="2 3">
    <name type="scientific">Sparassis crispa</name>
    <dbReference type="NCBI Taxonomy" id="139825"/>
    <lineage>
        <taxon>Eukaryota</taxon>
        <taxon>Fungi</taxon>
        <taxon>Dikarya</taxon>
        <taxon>Basidiomycota</taxon>
        <taxon>Agaricomycotina</taxon>
        <taxon>Agaricomycetes</taxon>
        <taxon>Polyporales</taxon>
        <taxon>Sparassidaceae</taxon>
        <taxon>Sparassis</taxon>
    </lineage>
</organism>
<evidence type="ECO:0000256" key="1">
    <source>
        <dbReference type="SAM" id="MobiDB-lite"/>
    </source>
</evidence>
<feature type="region of interest" description="Disordered" evidence="1">
    <location>
        <begin position="85"/>
        <end position="135"/>
    </location>
</feature>
<sequence>MACHRASTGTHVRRPCPLEPRRPGPLERRRLYTTHRRLRPRDPATQRGTRSNDGPARTSAVPVPSNLAIPVPSNFAISVPMNAATSVPSNASSNSPRTPPSLSPPTSRSPHNVPWSSSARPSHTPATRSNSVRGP</sequence>
<dbReference type="InParanoid" id="A0A401H5F6"/>
<accession>A0A401H5F6</accession>
<feature type="region of interest" description="Disordered" evidence="1">
    <location>
        <begin position="1"/>
        <end position="70"/>
    </location>
</feature>
<proteinExistence type="predicted"/>
<dbReference type="RefSeq" id="XP_027620590.1">
    <property type="nucleotide sequence ID" value="XM_027764789.1"/>
</dbReference>
<feature type="compositionally biased region" description="Polar residues" evidence="1">
    <location>
        <begin position="114"/>
        <end position="135"/>
    </location>
</feature>
<dbReference type="GeneID" id="38786594"/>
<evidence type="ECO:0000313" key="2">
    <source>
        <dbReference type="EMBL" id="GBE89677.1"/>
    </source>
</evidence>